<dbReference type="OrthoDB" id="357991at2"/>
<keyword evidence="1" id="KW-0378">Hydrolase</keyword>
<dbReference type="EMBL" id="NFZS01000004">
    <property type="protein sequence ID" value="RAO75942.1"/>
    <property type="molecule type" value="Genomic_DNA"/>
</dbReference>
<dbReference type="Proteomes" id="UP000248926">
    <property type="component" value="Unassembled WGS sequence"/>
</dbReference>
<keyword evidence="1" id="KW-0031">Aminopeptidase</keyword>
<comment type="caution">
    <text evidence="1">The sequence shown here is derived from an EMBL/GenBank/DDBJ whole genome shotgun (WGS) entry which is preliminary data.</text>
</comment>
<accession>A0A328P5C0</accession>
<dbReference type="AlphaFoldDB" id="A0A328P5C0"/>
<proteinExistence type="predicted"/>
<dbReference type="PIRSF" id="PIRSF029285">
    <property type="entry name" value="Aminopept"/>
    <property type="match status" value="1"/>
</dbReference>
<name>A0A328P5C0_9GAMM</name>
<keyword evidence="1" id="KW-0645">Protease</keyword>
<keyword evidence="2" id="KW-1185">Reference proteome</keyword>
<organism evidence="1 2">
    <name type="scientific">Dyella jiangningensis</name>
    <dbReference type="NCBI Taxonomy" id="1379159"/>
    <lineage>
        <taxon>Bacteria</taxon>
        <taxon>Pseudomonadati</taxon>
        <taxon>Pseudomonadota</taxon>
        <taxon>Gammaproteobacteria</taxon>
        <taxon>Lysobacterales</taxon>
        <taxon>Rhodanobacteraceae</taxon>
        <taxon>Dyella</taxon>
    </lineage>
</organism>
<gene>
    <name evidence="1" type="ORF">CA260_14500</name>
</gene>
<evidence type="ECO:0000313" key="2">
    <source>
        <dbReference type="Proteomes" id="UP000248926"/>
    </source>
</evidence>
<dbReference type="Pfam" id="PF10023">
    <property type="entry name" value="Aminopep"/>
    <property type="match status" value="1"/>
</dbReference>
<dbReference type="InterPro" id="IPR014553">
    <property type="entry name" value="Aminopept"/>
</dbReference>
<sequence length="340" mass="38356">MGLMLSGCGTVGYYAHVAEGQGELVLHRRDIAEVVADPSTDPAVKRRLALAQQARRFATTALALPDNRSYTSYVQLDRPYVVWNVFATPRYSVAPVTHCFLFAGCVAYRGYFSHDRAKQEAARLEAKGDDVYVGGVPAYSTLGWFADPILSSMMRWDDDELAGTIFHELAHQLVYVKDDSAFNESFATFVQEEGLRQWRQSRGMAPQDARSKAMDDGFTQQVLDLRDRLKRLYASGVDASAMEAGKQREIADFRAHYAQWRAKNWPDDHRYDAWVAAPINNARLLPFGLYDRWTPAFATLFRQAEGQWPAFYTNVRALSRLPAAQREQALQQRLAASGEP</sequence>
<reference evidence="1 2" key="1">
    <citation type="journal article" date="2018" name="Genet. Mol. Biol.">
        <title>The genome sequence of Dyella jiangningensis FCAV SCS01 from a lignocellulose-decomposing microbial consortium metagenome reveals potential for biotechnological applications.</title>
        <authorList>
            <person name="Desiderato J.G."/>
            <person name="Alvarenga D.O."/>
            <person name="Constancio M.T.L."/>
            <person name="Alves L.M.C."/>
            <person name="Varani A.M."/>
        </authorList>
    </citation>
    <scope>NUCLEOTIDE SEQUENCE [LARGE SCALE GENOMIC DNA]</scope>
    <source>
        <strain evidence="1 2">FCAV SCS01</strain>
    </source>
</reference>
<evidence type="ECO:0000313" key="1">
    <source>
        <dbReference type="EMBL" id="RAO75942.1"/>
    </source>
</evidence>
<dbReference type="RefSeq" id="WP_111984399.1">
    <property type="nucleotide sequence ID" value="NZ_NFZS01000004.1"/>
</dbReference>
<protein>
    <submittedName>
        <fullName evidence="1">Aminopeptidase</fullName>
    </submittedName>
</protein>
<dbReference type="GO" id="GO:0004177">
    <property type="term" value="F:aminopeptidase activity"/>
    <property type="evidence" value="ECO:0007669"/>
    <property type="project" value="UniProtKB-KW"/>
</dbReference>